<dbReference type="AlphaFoldDB" id="A0A7L2J5Z9"/>
<dbReference type="PANTHER" id="PTHR12532:SF0">
    <property type="entry name" value="TRANSLATIONAL ACTIVATOR OF CYTOCHROME C OXIDASE 1"/>
    <property type="match status" value="1"/>
</dbReference>
<feature type="non-terminal residue" evidence="5">
    <location>
        <position position="114"/>
    </location>
</feature>
<gene>
    <name evidence="5" type="primary">Taco1</name>
    <name evidence="5" type="ORF">CINMEX_R14689</name>
</gene>
<dbReference type="FunFam" id="1.10.10.200:FF:000002">
    <property type="entry name" value="Probable transcriptional regulatory protein CLM62_37755"/>
    <property type="match status" value="1"/>
</dbReference>
<dbReference type="InterPro" id="IPR017856">
    <property type="entry name" value="Integrase-like_N"/>
</dbReference>
<evidence type="ECO:0000256" key="2">
    <source>
        <dbReference type="ARBA" id="ARBA00008724"/>
    </source>
</evidence>
<feature type="non-terminal residue" evidence="5">
    <location>
        <position position="1"/>
    </location>
</feature>
<evidence type="ECO:0000313" key="6">
    <source>
        <dbReference type="Proteomes" id="UP000590623"/>
    </source>
</evidence>
<evidence type="ECO:0000256" key="3">
    <source>
        <dbReference type="SAM" id="MobiDB-lite"/>
    </source>
</evidence>
<dbReference type="Pfam" id="PF20772">
    <property type="entry name" value="TACO1_YebC_N"/>
    <property type="match status" value="1"/>
</dbReference>
<evidence type="ECO:0000259" key="4">
    <source>
        <dbReference type="Pfam" id="PF20772"/>
    </source>
</evidence>
<name>A0A7L2J5Z9_CINMU</name>
<dbReference type="InterPro" id="IPR029072">
    <property type="entry name" value="YebC-like"/>
</dbReference>
<dbReference type="Gene3D" id="1.10.10.200">
    <property type="match status" value="1"/>
</dbReference>
<dbReference type="OrthoDB" id="2017544at2759"/>
<comment type="subcellular location">
    <subcellularLocation>
        <location evidence="1">Mitochondrion</location>
    </subcellularLocation>
</comment>
<protein>
    <submittedName>
        <fullName evidence="5">TACO1 oxidase</fullName>
    </submittedName>
</protein>
<evidence type="ECO:0000313" key="5">
    <source>
        <dbReference type="EMBL" id="NXR19109.1"/>
    </source>
</evidence>
<dbReference type="SUPFAM" id="SSF75625">
    <property type="entry name" value="YebC-like"/>
    <property type="match status" value="1"/>
</dbReference>
<comment type="similarity">
    <text evidence="2">Belongs to the TACO1 family.</text>
</comment>
<dbReference type="GO" id="GO:0005739">
    <property type="term" value="C:mitochondrion"/>
    <property type="evidence" value="ECO:0007669"/>
    <property type="project" value="UniProtKB-SubCell"/>
</dbReference>
<proteinExistence type="inferred from homology"/>
<organism evidence="5 6">
    <name type="scientific">Cinclus mexicanus</name>
    <name type="common">American dipper</name>
    <dbReference type="NCBI Taxonomy" id="161649"/>
    <lineage>
        <taxon>Eukaryota</taxon>
        <taxon>Metazoa</taxon>
        <taxon>Chordata</taxon>
        <taxon>Craniata</taxon>
        <taxon>Vertebrata</taxon>
        <taxon>Euteleostomi</taxon>
        <taxon>Archelosauria</taxon>
        <taxon>Archosauria</taxon>
        <taxon>Dinosauria</taxon>
        <taxon>Saurischia</taxon>
        <taxon>Theropoda</taxon>
        <taxon>Coelurosauria</taxon>
        <taxon>Aves</taxon>
        <taxon>Neognathae</taxon>
        <taxon>Neoaves</taxon>
        <taxon>Telluraves</taxon>
        <taxon>Australaves</taxon>
        <taxon>Passeriformes</taxon>
        <taxon>Cinclidae</taxon>
        <taxon>Cinclus</taxon>
    </lineage>
</organism>
<dbReference type="Proteomes" id="UP000590623">
    <property type="component" value="Unassembled WGS sequence"/>
</dbReference>
<dbReference type="InterPro" id="IPR002876">
    <property type="entry name" value="Transcrip_reg_TACO1-like"/>
</dbReference>
<comment type="caution">
    <text evidence="5">The sequence shown here is derived from an EMBL/GenBank/DDBJ whole genome shotgun (WGS) entry which is preliminary data.</text>
</comment>
<keyword evidence="6" id="KW-1185">Reference proteome</keyword>
<sequence length="114" mass="12133">AGHNRWSKVRNVKGPRDAERSRLFQRMTQMLRAAAREGGPEPALNPALAAVIQQCRDHNVPKATIEGALRSVRVSDRSVTTDHGTDHSPKPGASISGPQGTVGSMGNLHGHAPS</sequence>
<feature type="region of interest" description="Disordered" evidence="3">
    <location>
        <begin position="1"/>
        <end position="20"/>
    </location>
</feature>
<feature type="domain" description="TACO1/YebC-like N-terminal" evidence="4">
    <location>
        <begin position="4"/>
        <end position="70"/>
    </location>
</feature>
<feature type="compositionally biased region" description="Basic and acidic residues" evidence="3">
    <location>
        <begin position="74"/>
        <end position="89"/>
    </location>
</feature>
<dbReference type="PANTHER" id="PTHR12532">
    <property type="entry name" value="TRANSLATIONAL ACTIVATOR OF CYTOCHROME C OXIDASE 1"/>
    <property type="match status" value="1"/>
</dbReference>
<evidence type="ECO:0000256" key="1">
    <source>
        <dbReference type="ARBA" id="ARBA00004173"/>
    </source>
</evidence>
<accession>A0A7L2J5Z9</accession>
<dbReference type="InterPro" id="IPR049083">
    <property type="entry name" value="TACO1_YebC_N"/>
</dbReference>
<feature type="compositionally biased region" description="Basic residues" evidence="3">
    <location>
        <begin position="1"/>
        <end position="13"/>
    </location>
</feature>
<dbReference type="EMBL" id="VWYM01005685">
    <property type="protein sequence ID" value="NXR19109.1"/>
    <property type="molecule type" value="Genomic_DNA"/>
</dbReference>
<feature type="region of interest" description="Disordered" evidence="3">
    <location>
        <begin position="74"/>
        <end position="114"/>
    </location>
</feature>
<reference evidence="5 6" key="1">
    <citation type="submission" date="2019-09" db="EMBL/GenBank/DDBJ databases">
        <title>Bird 10,000 Genomes (B10K) Project - Family phase.</title>
        <authorList>
            <person name="Zhang G."/>
        </authorList>
    </citation>
    <scope>NUCLEOTIDE SEQUENCE [LARGE SCALE GENOMIC DNA]</scope>
    <source>
        <strain evidence="5">B10K-DU-001-77</strain>
        <tissue evidence="5">Muscle</tissue>
    </source>
</reference>